<name>A0ABW5NBC7_9FLAO</name>
<organism evidence="1 2">
    <name type="scientific">Aquimarina hainanensis</name>
    <dbReference type="NCBI Taxonomy" id="1578017"/>
    <lineage>
        <taxon>Bacteria</taxon>
        <taxon>Pseudomonadati</taxon>
        <taxon>Bacteroidota</taxon>
        <taxon>Flavobacteriia</taxon>
        <taxon>Flavobacteriales</taxon>
        <taxon>Flavobacteriaceae</taxon>
        <taxon>Aquimarina</taxon>
    </lineage>
</organism>
<comment type="caution">
    <text evidence="1">The sequence shown here is derived from an EMBL/GenBank/DDBJ whole genome shotgun (WGS) entry which is preliminary data.</text>
</comment>
<dbReference type="Proteomes" id="UP001597459">
    <property type="component" value="Unassembled WGS sequence"/>
</dbReference>
<evidence type="ECO:0000313" key="1">
    <source>
        <dbReference type="EMBL" id="MFD2592294.1"/>
    </source>
</evidence>
<evidence type="ECO:0000313" key="2">
    <source>
        <dbReference type="Proteomes" id="UP001597459"/>
    </source>
</evidence>
<protein>
    <submittedName>
        <fullName evidence="1">Uncharacterized protein</fullName>
    </submittedName>
</protein>
<proteinExistence type="predicted"/>
<dbReference type="EMBL" id="JBHULX010000033">
    <property type="protein sequence ID" value="MFD2592294.1"/>
    <property type="molecule type" value="Genomic_DNA"/>
</dbReference>
<gene>
    <name evidence="1" type="ORF">ACFSTE_15760</name>
</gene>
<sequence>MGNINPAYFDRVRYILYHDKYGRSVIPEPIGWRTDEKEYSRNLKYSGVIAKFSNNLTFIGTAKDYLLQIDEMEGIEAKVTLTREERNHQTDFWEESYTGELDMSTIKEKESQVSLKFNSGGLHQILKSKESEKVEIERLTTLDGRPISELSTERVELDGKRIFLSSTMYVPTTDNTATMRNSTNGNTRGMTVGVPLKVKNRSHEHLKSVLPNTTIGDNSHERNAKGNVGNMFFYNADRERKLKIKINLVFDINYHLDDTRWAEYKVLLSSYQNGASLDFKKHEDEMLYLNKAGIIERGPFELTYEGEITLNEGESLALHFNQLMDGQNGHNAIMQTTAYDIECDITIEEDSEFKSTKSEVILAHELGSRLAHIITGSTENFHSEVSGRKEIGYKEDGEASYLGMAHGFWLRQFTGRDRTEQNKYKGFATSFRDYFDSLDAVWNLGMGIEMYRGKERIRVEKESYFYQNVVTIRLPNEVSNYQRTRAKEYCYSSIDIGYAKGWENEEAMGLDEYNAKTTFQTCITRVSKSYTKISKYLAGVYPMEFARRKPQKDYPTEDHRYDKEIFLLDMKKVKPDVYSLRKWQDDFSEKPKGVFSPETASNLRLSPINILKRHGDVISPCLDKYPEKYISYGSSEGNSKLVTKMKQNNEHAENGRILNSELNRPLYTPDWVEFEHVVDSRIMKQIEGTTLVQGKQVPNFYGLVEYKRKGKYERGFLFNCKPNGKGKWKLLKAYK</sequence>
<dbReference type="RefSeq" id="WP_378298263.1">
    <property type="nucleotide sequence ID" value="NZ_JBHULX010000033.1"/>
</dbReference>
<accession>A0ABW5NBC7</accession>
<keyword evidence="2" id="KW-1185">Reference proteome</keyword>
<reference evidence="2" key="1">
    <citation type="journal article" date="2019" name="Int. J. Syst. Evol. Microbiol.">
        <title>The Global Catalogue of Microorganisms (GCM) 10K type strain sequencing project: providing services to taxonomists for standard genome sequencing and annotation.</title>
        <authorList>
            <consortium name="The Broad Institute Genomics Platform"/>
            <consortium name="The Broad Institute Genome Sequencing Center for Infectious Disease"/>
            <person name="Wu L."/>
            <person name="Ma J."/>
        </authorList>
    </citation>
    <scope>NUCLEOTIDE SEQUENCE [LARGE SCALE GENOMIC DNA]</scope>
    <source>
        <strain evidence="2">KCTC 42423</strain>
    </source>
</reference>